<proteinExistence type="predicted"/>
<accession>A0ABR2TSP5</accession>
<keyword evidence="2" id="KW-1185">Reference proteome</keyword>
<reference evidence="1 2" key="1">
    <citation type="journal article" date="2024" name="G3 (Bethesda)">
        <title>Genome assembly of Hibiscus sabdariffa L. provides insights into metabolisms of medicinal natural products.</title>
        <authorList>
            <person name="Kim T."/>
        </authorList>
    </citation>
    <scope>NUCLEOTIDE SEQUENCE [LARGE SCALE GENOMIC DNA]</scope>
    <source>
        <strain evidence="1">TK-2024</strain>
        <tissue evidence="1">Old leaves</tissue>
    </source>
</reference>
<dbReference type="Proteomes" id="UP001396334">
    <property type="component" value="Unassembled WGS sequence"/>
</dbReference>
<evidence type="ECO:0000313" key="2">
    <source>
        <dbReference type="Proteomes" id="UP001396334"/>
    </source>
</evidence>
<gene>
    <name evidence="1" type="ORF">V6N11_015625</name>
</gene>
<name>A0ABR2TSP5_9ROSI</name>
<dbReference type="EMBL" id="JBBPBN010000004">
    <property type="protein sequence ID" value="KAK9040470.1"/>
    <property type="molecule type" value="Genomic_DNA"/>
</dbReference>
<sequence>MGTRLAIVRRRCCLGSGNHHIQKEKEVAGEAKGRVRRSVVDEPYQALVAQQWGTDGEAFSKVDMDATEGLLLLLPKPFC</sequence>
<comment type="caution">
    <text evidence="1">The sequence shown here is derived from an EMBL/GenBank/DDBJ whole genome shotgun (WGS) entry which is preliminary data.</text>
</comment>
<protein>
    <submittedName>
        <fullName evidence="1">Uncharacterized protein</fullName>
    </submittedName>
</protein>
<organism evidence="1 2">
    <name type="scientific">Hibiscus sabdariffa</name>
    <name type="common">roselle</name>
    <dbReference type="NCBI Taxonomy" id="183260"/>
    <lineage>
        <taxon>Eukaryota</taxon>
        <taxon>Viridiplantae</taxon>
        <taxon>Streptophyta</taxon>
        <taxon>Embryophyta</taxon>
        <taxon>Tracheophyta</taxon>
        <taxon>Spermatophyta</taxon>
        <taxon>Magnoliopsida</taxon>
        <taxon>eudicotyledons</taxon>
        <taxon>Gunneridae</taxon>
        <taxon>Pentapetalae</taxon>
        <taxon>rosids</taxon>
        <taxon>malvids</taxon>
        <taxon>Malvales</taxon>
        <taxon>Malvaceae</taxon>
        <taxon>Malvoideae</taxon>
        <taxon>Hibiscus</taxon>
    </lineage>
</organism>
<evidence type="ECO:0000313" key="1">
    <source>
        <dbReference type="EMBL" id="KAK9040470.1"/>
    </source>
</evidence>